<proteinExistence type="predicted"/>
<reference evidence="2" key="1">
    <citation type="submission" date="2023-06" db="EMBL/GenBank/DDBJ databases">
        <title>Conoideocrella luteorostrata (Hypocreales: Clavicipitaceae), a potential biocontrol fungus for elongate hemlock scale in United States Christmas tree production areas.</title>
        <authorList>
            <person name="Barrett H."/>
            <person name="Lovett B."/>
            <person name="Macias A.M."/>
            <person name="Stajich J.E."/>
            <person name="Kasson M.T."/>
        </authorList>
    </citation>
    <scope>NUCLEOTIDE SEQUENCE</scope>
    <source>
        <strain evidence="2">ARSEF 14590</strain>
    </source>
</reference>
<dbReference type="EMBL" id="JASWJB010000187">
    <property type="protein sequence ID" value="KAK2593968.1"/>
    <property type="molecule type" value="Genomic_DNA"/>
</dbReference>
<gene>
    <name evidence="2" type="ORF">QQS21_008327</name>
</gene>
<comment type="caution">
    <text evidence="2">The sequence shown here is derived from an EMBL/GenBank/DDBJ whole genome shotgun (WGS) entry which is preliminary data.</text>
</comment>
<dbReference type="AlphaFoldDB" id="A0AAJ0FWM3"/>
<dbReference type="Proteomes" id="UP001251528">
    <property type="component" value="Unassembled WGS sequence"/>
</dbReference>
<dbReference type="Pfam" id="PF10469">
    <property type="entry name" value="AKAP7_NLS"/>
    <property type="match status" value="1"/>
</dbReference>
<feature type="domain" description="A-kinase anchor protein 7-like phosphoesterase" evidence="1">
    <location>
        <begin position="7"/>
        <end position="245"/>
    </location>
</feature>
<dbReference type="GO" id="GO:0006355">
    <property type="term" value="P:regulation of DNA-templated transcription"/>
    <property type="evidence" value="ECO:0007669"/>
    <property type="project" value="TreeGrafter"/>
</dbReference>
<keyword evidence="3" id="KW-1185">Reference proteome</keyword>
<dbReference type="InterPro" id="IPR009210">
    <property type="entry name" value="ASCC1"/>
</dbReference>
<organism evidence="2 3">
    <name type="scientific">Conoideocrella luteorostrata</name>
    <dbReference type="NCBI Taxonomy" id="1105319"/>
    <lineage>
        <taxon>Eukaryota</taxon>
        <taxon>Fungi</taxon>
        <taxon>Dikarya</taxon>
        <taxon>Ascomycota</taxon>
        <taxon>Pezizomycotina</taxon>
        <taxon>Sordariomycetes</taxon>
        <taxon>Hypocreomycetidae</taxon>
        <taxon>Hypocreales</taxon>
        <taxon>Clavicipitaceae</taxon>
        <taxon>Conoideocrella</taxon>
    </lineage>
</organism>
<evidence type="ECO:0000259" key="1">
    <source>
        <dbReference type="Pfam" id="PF10469"/>
    </source>
</evidence>
<dbReference type="PANTHER" id="PTHR13360:SF1">
    <property type="entry name" value="ACTIVATING SIGNAL COINTEGRATOR 1 COMPLEX SUBUNIT 1"/>
    <property type="match status" value="1"/>
</dbReference>
<name>A0AAJ0FWM3_9HYPO</name>
<sequence>MPTKPSPTHFLCLQLSSAQLSRSLAAFRADATSLDSFAIPGDAVRPPGTLHLTLGVMSLKQDDGLSQAVDVLKSLKPRDILGELRCPYSSSTAISSSTSTSTSTTASQAIATNNDGLLISFRGLHAMTHPSRTSVLYAPPTDAEGILYRFCERLRKPFRESGFIEEERPLLLHATIINTIYVKSMGGGRRRERLMLDAEDLLRKYDDYEWVEGMPVTKVALCKMGAKKVEGSDDEVYEVVEEIEI</sequence>
<dbReference type="GO" id="GO:0006307">
    <property type="term" value="P:DNA alkylation repair"/>
    <property type="evidence" value="ECO:0007669"/>
    <property type="project" value="InterPro"/>
</dbReference>
<evidence type="ECO:0000313" key="3">
    <source>
        <dbReference type="Proteomes" id="UP001251528"/>
    </source>
</evidence>
<accession>A0AAJ0FWM3</accession>
<protein>
    <recommendedName>
        <fullName evidence="1">A-kinase anchor protein 7-like phosphoesterase domain-containing protein</fullName>
    </recommendedName>
</protein>
<dbReference type="PANTHER" id="PTHR13360">
    <property type="entry name" value="ACTIVATING SIGNAL COINTEGRATOR 1 COMPLEX SUBUNIT 1"/>
    <property type="match status" value="1"/>
</dbReference>
<evidence type="ECO:0000313" key="2">
    <source>
        <dbReference type="EMBL" id="KAK2593968.1"/>
    </source>
</evidence>
<dbReference type="GO" id="GO:0005634">
    <property type="term" value="C:nucleus"/>
    <property type="evidence" value="ECO:0007669"/>
    <property type="project" value="TreeGrafter"/>
</dbReference>
<dbReference type="InterPro" id="IPR019510">
    <property type="entry name" value="AKAP7-like_phosphoesterase"/>
</dbReference>
<dbReference type="Gene3D" id="3.90.1140.10">
    <property type="entry name" value="Cyclic phosphodiesterase"/>
    <property type="match status" value="1"/>
</dbReference>